<organism evidence="1">
    <name type="scientific">uncultured Caudovirales phage</name>
    <dbReference type="NCBI Taxonomy" id="2100421"/>
    <lineage>
        <taxon>Viruses</taxon>
        <taxon>Duplodnaviria</taxon>
        <taxon>Heunggongvirae</taxon>
        <taxon>Uroviricota</taxon>
        <taxon>Caudoviricetes</taxon>
        <taxon>Peduoviridae</taxon>
        <taxon>Maltschvirus</taxon>
        <taxon>Maltschvirus maltsch</taxon>
    </lineage>
</organism>
<evidence type="ECO:0000313" key="1">
    <source>
        <dbReference type="EMBL" id="CAB4151516.1"/>
    </source>
</evidence>
<dbReference type="EMBL" id="LR796564">
    <property type="protein sequence ID" value="CAB4151516.1"/>
    <property type="molecule type" value="Genomic_DNA"/>
</dbReference>
<protein>
    <submittedName>
        <fullName evidence="1">Uncharacterized protein</fullName>
    </submittedName>
</protein>
<accession>A0A6J5N2L9</accession>
<gene>
    <name evidence="1" type="ORF">UFOVP597_21</name>
</gene>
<reference evidence="1" key="1">
    <citation type="submission" date="2020-04" db="EMBL/GenBank/DDBJ databases">
        <authorList>
            <person name="Chiriac C."/>
            <person name="Salcher M."/>
            <person name="Ghai R."/>
            <person name="Kavagutti S V."/>
        </authorList>
    </citation>
    <scope>NUCLEOTIDE SEQUENCE</scope>
</reference>
<name>A0A6J5N2L9_9CAUD</name>
<sequence>MGQILNISPIVYAKQIRPNLSLLVGSDALSLFDYYGVDQLHGLSRKECIERIAMGGEYIEGMCNLIPDSKNNFYLFLNKKSFTEDLVSNYAIVFHEATHYYFEQYWNDLQEMEETLITESEVLSIDICRLIF</sequence>
<proteinExistence type="predicted"/>